<organism evidence="1 2">
    <name type="scientific">Pseudanabaena biceps PCC 7429</name>
    <dbReference type="NCBI Taxonomy" id="927668"/>
    <lineage>
        <taxon>Bacteria</taxon>
        <taxon>Bacillati</taxon>
        <taxon>Cyanobacteriota</taxon>
        <taxon>Cyanophyceae</taxon>
        <taxon>Pseudanabaenales</taxon>
        <taxon>Pseudanabaenaceae</taxon>
        <taxon>Pseudanabaena</taxon>
    </lineage>
</organism>
<dbReference type="EMBL" id="ALWB01000031">
    <property type="protein sequence ID" value="ELS33728.1"/>
    <property type="molecule type" value="Genomic_DNA"/>
</dbReference>
<reference evidence="1 2" key="1">
    <citation type="journal article" date="2013" name="Proc. Natl. Acad. Sci. U.S.A.">
        <title>Improving the coverage of the cyanobacterial phylum using diversity-driven genome sequencing.</title>
        <authorList>
            <person name="Shih P.M."/>
            <person name="Wu D."/>
            <person name="Latifi A."/>
            <person name="Axen S.D."/>
            <person name="Fewer D.P."/>
            <person name="Talla E."/>
            <person name="Calteau A."/>
            <person name="Cai F."/>
            <person name="Tandeau de Marsac N."/>
            <person name="Rippka R."/>
            <person name="Herdman M."/>
            <person name="Sivonen K."/>
            <person name="Coursin T."/>
            <person name="Laurent T."/>
            <person name="Goodwin L."/>
            <person name="Nolan M."/>
            <person name="Davenport K.W."/>
            <person name="Han C.S."/>
            <person name="Rubin E.M."/>
            <person name="Eisen J.A."/>
            <person name="Woyke T."/>
            <person name="Gugger M."/>
            <person name="Kerfeld C.A."/>
        </authorList>
    </citation>
    <scope>NUCLEOTIDE SEQUENCE [LARGE SCALE GENOMIC DNA]</scope>
    <source>
        <strain evidence="1 2">PCC 7429</strain>
    </source>
</reference>
<keyword evidence="2" id="KW-1185">Reference proteome</keyword>
<evidence type="ECO:0000313" key="1">
    <source>
        <dbReference type="EMBL" id="ELS33728.1"/>
    </source>
</evidence>
<accession>L8N680</accession>
<gene>
    <name evidence="1" type="ORF">Pse7429DRAFT_1197</name>
</gene>
<dbReference type="InterPro" id="IPR035093">
    <property type="entry name" value="RelE/ParE_toxin_dom_sf"/>
</dbReference>
<proteinExistence type="predicted"/>
<protein>
    <recommendedName>
        <fullName evidence="3">Plasmid stabilization system</fullName>
    </recommendedName>
</protein>
<comment type="caution">
    <text evidence="1">The sequence shown here is derived from an EMBL/GenBank/DDBJ whole genome shotgun (WGS) entry which is preliminary data.</text>
</comment>
<sequence length="103" mass="11958">MSNSNKVILLDKAQISLDSLQKQDYLRVIKTIESLATFPFNTSLQVHKLNLKENYFLARAGLKYRLIFRCQDDEIIVTDIVNHDRLQRLYGSISKKELTIETA</sequence>
<evidence type="ECO:0008006" key="3">
    <source>
        <dbReference type="Google" id="ProtNLM"/>
    </source>
</evidence>
<dbReference type="Proteomes" id="UP000011201">
    <property type="component" value="Unassembled WGS sequence"/>
</dbReference>
<dbReference type="AlphaFoldDB" id="L8N680"/>
<dbReference type="Gene3D" id="3.30.2310.20">
    <property type="entry name" value="RelE-like"/>
    <property type="match status" value="1"/>
</dbReference>
<evidence type="ECO:0000313" key="2">
    <source>
        <dbReference type="Proteomes" id="UP000011201"/>
    </source>
</evidence>
<dbReference type="SUPFAM" id="SSF143011">
    <property type="entry name" value="RelE-like"/>
    <property type="match status" value="1"/>
</dbReference>
<name>L8N680_9CYAN</name>